<dbReference type="Proteomes" id="UP001620295">
    <property type="component" value="Unassembled WGS sequence"/>
</dbReference>
<evidence type="ECO:0000313" key="2">
    <source>
        <dbReference type="EMBL" id="MFK4269541.1"/>
    </source>
</evidence>
<dbReference type="RefSeq" id="WP_358638810.1">
    <property type="nucleotide sequence ID" value="NZ_JBFACG010000039.1"/>
</dbReference>
<protein>
    <submittedName>
        <fullName evidence="2">DUF6879 family protein</fullName>
    </submittedName>
</protein>
<sequence length="171" mass="19975">MPSRVPSFAELLGRTERSAVHLELRDSYAPTERFEAWRRGERINWDDRVSWWHPYDQLIADTVARGVAIRRARVVSEPVSEYIRWEHYVTHANVTAGEQVRWLPRRLATNIPLPGNDFWLFDGELLRVHHFSGDGEVVEDEITADAETVKLCLNAFEAVWERAIPHQLYEI</sequence>
<reference evidence="2 3" key="1">
    <citation type="submission" date="2024-11" db="EMBL/GenBank/DDBJ databases">
        <title>The Natural Products Discovery Center: Release of the First 8490 Sequenced Strains for Exploring Actinobacteria Biosynthetic Diversity.</title>
        <authorList>
            <person name="Kalkreuter E."/>
            <person name="Kautsar S.A."/>
            <person name="Yang D."/>
            <person name="Bader C.D."/>
            <person name="Teijaro C.N."/>
            <person name="Fluegel L."/>
            <person name="Davis C.M."/>
            <person name="Simpson J.R."/>
            <person name="Lauterbach L."/>
            <person name="Steele A.D."/>
            <person name="Gui C."/>
            <person name="Meng S."/>
            <person name="Li G."/>
            <person name="Viehrig K."/>
            <person name="Ye F."/>
            <person name="Su P."/>
            <person name="Kiefer A.F."/>
            <person name="Nichols A."/>
            <person name="Cepeda A.J."/>
            <person name="Yan W."/>
            <person name="Fan B."/>
            <person name="Jiang Y."/>
            <person name="Adhikari A."/>
            <person name="Zheng C.-J."/>
            <person name="Schuster L."/>
            <person name="Cowan T.M."/>
            <person name="Smanski M.J."/>
            <person name="Chevrette M.G."/>
            <person name="De Carvalho L.P.S."/>
            <person name="Shen B."/>
        </authorList>
    </citation>
    <scope>NUCLEOTIDE SEQUENCE [LARGE SCALE GENOMIC DNA]</scope>
    <source>
        <strain evidence="2 3">NPDC020863</strain>
    </source>
</reference>
<comment type="caution">
    <text evidence="2">The sequence shown here is derived from an EMBL/GenBank/DDBJ whole genome shotgun (WGS) entry which is preliminary data.</text>
</comment>
<proteinExistence type="predicted"/>
<accession>A0ABW8LUH0</accession>
<dbReference type="InterPro" id="IPR049244">
    <property type="entry name" value="DUF6879"/>
</dbReference>
<evidence type="ECO:0000313" key="3">
    <source>
        <dbReference type="Proteomes" id="UP001620295"/>
    </source>
</evidence>
<feature type="domain" description="DUF6879" evidence="1">
    <location>
        <begin position="7"/>
        <end position="169"/>
    </location>
</feature>
<dbReference type="EMBL" id="JBJDQH010000011">
    <property type="protein sequence ID" value="MFK4269541.1"/>
    <property type="molecule type" value="Genomic_DNA"/>
</dbReference>
<dbReference type="Pfam" id="PF21806">
    <property type="entry name" value="DUF6879"/>
    <property type="match status" value="1"/>
</dbReference>
<organism evidence="2 3">
    <name type="scientific">Streptomyces milbemycinicus</name>
    <dbReference type="NCBI Taxonomy" id="476552"/>
    <lineage>
        <taxon>Bacteria</taxon>
        <taxon>Bacillati</taxon>
        <taxon>Actinomycetota</taxon>
        <taxon>Actinomycetes</taxon>
        <taxon>Kitasatosporales</taxon>
        <taxon>Streptomycetaceae</taxon>
        <taxon>Streptomyces</taxon>
    </lineage>
</organism>
<gene>
    <name evidence="2" type="ORF">ACI2L5_32080</name>
</gene>
<evidence type="ECO:0000259" key="1">
    <source>
        <dbReference type="Pfam" id="PF21806"/>
    </source>
</evidence>
<keyword evidence="3" id="KW-1185">Reference proteome</keyword>
<name>A0ABW8LUH0_9ACTN</name>